<dbReference type="Gene3D" id="2.160.20.110">
    <property type="match status" value="3"/>
</dbReference>
<feature type="domain" description="Bacterial repeat" evidence="2">
    <location>
        <begin position="432"/>
        <end position="480"/>
    </location>
</feature>
<accession>A0A7J4XG04</accession>
<protein>
    <recommendedName>
        <fullName evidence="2">Bacterial repeat domain-containing protein</fullName>
    </recommendedName>
</protein>
<feature type="chain" id="PRO_5029721796" description="Bacterial repeat domain-containing protein" evidence="1">
    <location>
        <begin position="26"/>
        <end position="1396"/>
    </location>
</feature>
<dbReference type="EMBL" id="VWMK01000017">
    <property type="protein sequence ID" value="KAA3761482.1"/>
    <property type="molecule type" value="Genomic_DNA"/>
</dbReference>
<organism evidence="3 4">
    <name type="scientific">Bacteroides salyersiae</name>
    <dbReference type="NCBI Taxonomy" id="291644"/>
    <lineage>
        <taxon>Bacteria</taxon>
        <taxon>Pseudomonadati</taxon>
        <taxon>Bacteroidota</taxon>
        <taxon>Bacteroidia</taxon>
        <taxon>Bacteroidales</taxon>
        <taxon>Bacteroidaceae</taxon>
        <taxon>Bacteroides</taxon>
    </lineage>
</organism>
<comment type="caution">
    <text evidence="3">The sequence shown here is derived from an EMBL/GenBank/DDBJ whole genome shotgun (WGS) entry which is preliminary data.</text>
</comment>
<evidence type="ECO:0000256" key="1">
    <source>
        <dbReference type="SAM" id="SignalP"/>
    </source>
</evidence>
<dbReference type="Pfam" id="PF18998">
    <property type="entry name" value="Flg_new_2"/>
    <property type="match status" value="2"/>
</dbReference>
<proteinExistence type="predicted"/>
<dbReference type="InterPro" id="IPR044060">
    <property type="entry name" value="Bacterial_rp_domain"/>
</dbReference>
<name>A0A7J4XG04_9BACE</name>
<gene>
    <name evidence="3" type="ORF">F3F73_16450</name>
</gene>
<dbReference type="Proteomes" id="UP000422221">
    <property type="component" value="Unassembled WGS sequence"/>
</dbReference>
<evidence type="ECO:0000259" key="2">
    <source>
        <dbReference type="Pfam" id="PF18998"/>
    </source>
</evidence>
<keyword evidence="1" id="KW-0732">Signal</keyword>
<reference evidence="3 4" key="1">
    <citation type="journal article" date="2019" name="Nat. Med.">
        <title>A library of human gut bacterial isolates paired with longitudinal multiomics data enables mechanistic microbiome research.</title>
        <authorList>
            <person name="Poyet M."/>
            <person name="Groussin M."/>
            <person name="Gibbons S.M."/>
            <person name="Avila-Pacheco J."/>
            <person name="Jiang X."/>
            <person name="Kearney S.M."/>
            <person name="Perrotta A.R."/>
            <person name="Berdy B."/>
            <person name="Zhao S."/>
            <person name="Lieberman T.D."/>
            <person name="Swanson P.K."/>
            <person name="Smith M."/>
            <person name="Roesemann S."/>
            <person name="Alexander J.E."/>
            <person name="Rich S.A."/>
            <person name="Livny J."/>
            <person name="Vlamakis H."/>
            <person name="Clish C."/>
            <person name="Bullock K."/>
            <person name="Deik A."/>
            <person name="Scott J."/>
            <person name="Pierce K.A."/>
            <person name="Xavier R.J."/>
            <person name="Alm E.J."/>
        </authorList>
    </citation>
    <scope>NUCLEOTIDE SEQUENCE [LARGE SCALE GENOMIC DNA]</scope>
    <source>
        <strain evidence="3 4">BIOML-A10</strain>
    </source>
</reference>
<evidence type="ECO:0000313" key="3">
    <source>
        <dbReference type="EMBL" id="KAA3761482.1"/>
    </source>
</evidence>
<evidence type="ECO:0000313" key="4">
    <source>
        <dbReference type="Proteomes" id="UP000422221"/>
    </source>
</evidence>
<feature type="domain" description="Bacterial repeat" evidence="2">
    <location>
        <begin position="1270"/>
        <end position="1321"/>
    </location>
</feature>
<sequence>MSMKQKLLLLMGGMMLTAFSLPLAAQSISWTDDSQKPDTLWYTEHKEGTEYTLTKPEELAGLSVLVNTYQYTFEGKTIKLGNDVSLAKTVGEETVLWTPVGLYIKGHKIDIPFKGTFDGQGHTVDGMQVSGTIEAVGLFGNLSGATVRNLVIGSNSSVTSTNSSAQIGSVAGLLTKSRILNCTNHMPVSSPGGTNVYVGGIIGRMNVSGYIGGCKNYGEVSNPGSVGGITASTNKADTVVNCVNYGKVTGKDADNSYTGGIVGYLYEDSRVLNNANYGSVIRGGGIVGKAVAGSYYAGIRGRLNNNLNMGEVSLDDKKGYSIVASASYTLISRNYSKDNGGKSGENGVAFTVLTDEQLKSEALLKELTANAGYENALSGGVLGATAWKLGEEGYPVPDADVAANAYRVNVAVSLMGELVTHPLATDDAQAFYHTPGTQVTLDVKAFAGYTFSGLKLNGEISEGNTFTMPERDVEVTLLFDSGEALTWADMAQYAEAGADYKLEGENYEIYTAKGLAYAASKVNAGEGSENTFIRLGSDINLGVPNAAGDTLLWMPMGTDDHPFNGIFDGADYTVDYMHINATAEKYAGLVGKADGAEIKNIKIGENSRISSAQTYLGAVAGAVSNTLVTNCHNAANLTSTAMYVGGVLGDATGAKTVISMCSNTGTVTTTANMAGGITARLGDNNAVCVLYNCFNTGAISAKGTAGGIVAFLQTPTAGTGKSLVANCYNTGDVTADENIAGGIVGQINMFSEIKNCVSSAKVSAVKRYAGGIVGNNNNKNNPGPITRCYYLENTVTSGSDMNTSGNALTAEQMYGSALVTEMSNFAGYLNNKELTSYLQWVKVANSCPNFDAKNTVAASAYILSVKEPEHGKYELVKPVAVLAQDSTTIFVKKNTAVEFATTPDEGYVFYALRVNGDLQTEYVNNFRTATGDVEVEVLFSLPRRWDQVASEAVAGTDYAETETGYEIHTPLGLAYITDKVNNGGDMMAGKQVALTADIDLTRENADGIAFTWLPIGSSSKNFKGAFDGRGHSVKNMLVNAGTGYGGLFGYVSGDTIANVTISGKSSVTGTNYLGAIAGYLNSKAVVLNCNNDSCRITTSSTYAGGLVGNAGSGCKVINSSSTGSVSGTDKVGGIVGYIQGEVIACLSTGKVVSGAKGGAILGDGYNPVVTRSYRQEGIVEAANENVSGTVLEIADIQSQALADEMTAYAGYLNRTTGSDLAGWTYTEEHSPVSSSVKAGDAYKVSVSTEMVNGTLALPVLLTQDEEAEFYAVAGNPVKLTITPDEGYQLDVLTVNEEPATLTDDSFVMPATDVMLAATFKAGGVGIEKDEADFIRMWTSNATLYVVLPQQTSVMIAGTDGRILINELAEAGTVSYPLERGLYILKIGDASYKVAVK</sequence>
<feature type="signal peptide" evidence="1">
    <location>
        <begin position="1"/>
        <end position="25"/>
    </location>
</feature>